<dbReference type="Proteomes" id="UP000216998">
    <property type="component" value="Unassembled WGS sequence"/>
</dbReference>
<name>A0A255Z5A0_9PROT</name>
<organism evidence="1 2">
    <name type="scientific">Niveispirillum lacus</name>
    <dbReference type="NCBI Taxonomy" id="1981099"/>
    <lineage>
        <taxon>Bacteria</taxon>
        <taxon>Pseudomonadati</taxon>
        <taxon>Pseudomonadota</taxon>
        <taxon>Alphaproteobacteria</taxon>
        <taxon>Rhodospirillales</taxon>
        <taxon>Azospirillaceae</taxon>
        <taxon>Niveispirillum</taxon>
    </lineage>
</organism>
<dbReference type="EMBL" id="NOXU01000021">
    <property type="protein sequence ID" value="OYQ36707.1"/>
    <property type="molecule type" value="Genomic_DNA"/>
</dbReference>
<proteinExistence type="predicted"/>
<sequence length="109" mass="11224">MAGSRVVVDAADAGKLFAAGYSVTKGAMAVGYATVTGYEVTLGTGTLAAFVLPGDCLLRWKVVQPSPAPGPAWALHAPQRCSTLSEVSAAAVNSMSTRVKQPCPNERMI</sequence>
<protein>
    <submittedName>
        <fullName evidence="1">Uncharacterized protein</fullName>
    </submittedName>
</protein>
<evidence type="ECO:0000313" key="1">
    <source>
        <dbReference type="EMBL" id="OYQ36707.1"/>
    </source>
</evidence>
<dbReference type="AlphaFoldDB" id="A0A255Z5A0"/>
<evidence type="ECO:0000313" key="2">
    <source>
        <dbReference type="Proteomes" id="UP000216998"/>
    </source>
</evidence>
<gene>
    <name evidence="1" type="ORF">CHU95_03875</name>
</gene>
<keyword evidence="2" id="KW-1185">Reference proteome</keyword>
<accession>A0A255Z5A0</accession>
<reference evidence="1 2" key="1">
    <citation type="submission" date="2017-07" db="EMBL/GenBank/DDBJ databases">
        <title>Niveispirillum cyanobacteriorum sp. nov., isolated from cyanobacterial aggregates in a eutrophic lake.</title>
        <authorList>
            <person name="Cai H."/>
        </authorList>
    </citation>
    <scope>NUCLEOTIDE SEQUENCE [LARGE SCALE GENOMIC DNA]</scope>
    <source>
        <strain evidence="2">TH1-14</strain>
    </source>
</reference>
<comment type="caution">
    <text evidence="1">The sequence shown here is derived from an EMBL/GenBank/DDBJ whole genome shotgun (WGS) entry which is preliminary data.</text>
</comment>